<reference evidence="2 3" key="1">
    <citation type="submission" date="2016-04" db="EMBL/GenBank/DDBJ databases">
        <title>A degradative enzymes factory behind the ericoid mycorrhizal symbiosis.</title>
        <authorList>
            <consortium name="DOE Joint Genome Institute"/>
            <person name="Martino E."/>
            <person name="Morin E."/>
            <person name="Grelet G."/>
            <person name="Kuo A."/>
            <person name="Kohler A."/>
            <person name="Daghino S."/>
            <person name="Barry K."/>
            <person name="Choi C."/>
            <person name="Cichocki N."/>
            <person name="Clum A."/>
            <person name="Copeland A."/>
            <person name="Hainaut M."/>
            <person name="Haridas S."/>
            <person name="Labutti K."/>
            <person name="Lindquist E."/>
            <person name="Lipzen A."/>
            <person name="Khouja H.-R."/>
            <person name="Murat C."/>
            <person name="Ohm R."/>
            <person name="Olson A."/>
            <person name="Spatafora J."/>
            <person name="Veneault-Fourrey C."/>
            <person name="Henrissat B."/>
            <person name="Grigoriev I."/>
            <person name="Martin F."/>
            <person name="Perotto S."/>
        </authorList>
    </citation>
    <scope>NUCLEOTIDE SEQUENCE [LARGE SCALE GENOMIC DNA]</scope>
    <source>
        <strain evidence="2 3">F</strain>
    </source>
</reference>
<accession>A0A2J6RH81</accession>
<evidence type="ECO:0000256" key="1">
    <source>
        <dbReference type="SAM" id="MobiDB-lite"/>
    </source>
</evidence>
<sequence>MATSLPLRLHHTDLQPLATRPATRVDPTRRMSIQGQGASPTKPTATMPSPSIVAARAYYLDSASPIGPHGNAIKRRRSLIQVHQFPRRHSILPNYGKLASQLENFTFTPTRKELQTVTEGEEKERKVKTEDDDVCMSELSKTTPDIQQARKSSLLCETPRDVLRQVPFQYTHDHLRDWGYAYLGNSGTADAFTNAVSLRQPSLAVTREEFQIRPAELVTIRARVLPKGNERKPFLLQRQFNIEELRSSIPRSRISQISEDITPTPLRRSSRIRRSSAWKAGEHQKKAPLYCRTPTAGRLTPLGTGAVPIHIEYALHYLPVLAALMLSGHVRKGDIIDLPIPHPESWKETVTYIYTGAQSPSPGVRENISYLAGHDD</sequence>
<organism evidence="2 3">
    <name type="scientific">Hyaloscypha variabilis (strain UAMH 11265 / GT02V1 / F)</name>
    <name type="common">Meliniomyces variabilis</name>
    <dbReference type="NCBI Taxonomy" id="1149755"/>
    <lineage>
        <taxon>Eukaryota</taxon>
        <taxon>Fungi</taxon>
        <taxon>Dikarya</taxon>
        <taxon>Ascomycota</taxon>
        <taxon>Pezizomycotina</taxon>
        <taxon>Leotiomycetes</taxon>
        <taxon>Helotiales</taxon>
        <taxon>Hyaloscyphaceae</taxon>
        <taxon>Hyaloscypha</taxon>
        <taxon>Hyaloscypha variabilis</taxon>
    </lineage>
</organism>
<dbReference type="Proteomes" id="UP000235786">
    <property type="component" value="Unassembled WGS sequence"/>
</dbReference>
<dbReference type="EMBL" id="KZ613948">
    <property type="protein sequence ID" value="PMD37870.1"/>
    <property type="molecule type" value="Genomic_DNA"/>
</dbReference>
<feature type="region of interest" description="Disordered" evidence="1">
    <location>
        <begin position="1"/>
        <end position="47"/>
    </location>
</feature>
<evidence type="ECO:0000313" key="2">
    <source>
        <dbReference type="EMBL" id="PMD37870.1"/>
    </source>
</evidence>
<dbReference type="AlphaFoldDB" id="A0A2J6RH81"/>
<proteinExistence type="predicted"/>
<protein>
    <submittedName>
        <fullName evidence="2">Uncharacterized protein</fullName>
    </submittedName>
</protein>
<evidence type="ECO:0000313" key="3">
    <source>
        <dbReference type="Proteomes" id="UP000235786"/>
    </source>
</evidence>
<gene>
    <name evidence="2" type="ORF">L207DRAFT_530830</name>
</gene>
<dbReference type="OrthoDB" id="3492129at2759"/>
<feature type="compositionally biased region" description="Polar residues" evidence="1">
    <location>
        <begin position="31"/>
        <end position="47"/>
    </location>
</feature>
<name>A0A2J6RH81_HYAVF</name>
<keyword evidence="3" id="KW-1185">Reference proteome</keyword>